<gene>
    <name evidence="3" type="ORF">B0H66DRAFT_511144</name>
</gene>
<dbReference type="SUPFAM" id="SSF89372">
    <property type="entry name" value="Fucose-specific lectin"/>
    <property type="match status" value="1"/>
</dbReference>
<keyword evidence="2" id="KW-0812">Transmembrane</keyword>
<evidence type="ECO:0000313" key="4">
    <source>
        <dbReference type="Proteomes" id="UP001283341"/>
    </source>
</evidence>
<keyword evidence="2" id="KW-1133">Transmembrane helix</keyword>
<accession>A0AAE0IGV5</accession>
<feature type="region of interest" description="Disordered" evidence="1">
    <location>
        <begin position="81"/>
        <end position="100"/>
    </location>
</feature>
<name>A0AAE0IGV5_9PEZI</name>
<reference evidence="3" key="2">
    <citation type="submission" date="2023-06" db="EMBL/GenBank/DDBJ databases">
        <authorList>
            <consortium name="Lawrence Berkeley National Laboratory"/>
            <person name="Haridas S."/>
            <person name="Hensen N."/>
            <person name="Bonometti L."/>
            <person name="Westerberg I."/>
            <person name="Brannstrom I.O."/>
            <person name="Guillou S."/>
            <person name="Cros-Aarteil S."/>
            <person name="Calhoun S."/>
            <person name="Kuo A."/>
            <person name="Mondo S."/>
            <person name="Pangilinan J."/>
            <person name="Riley R."/>
            <person name="Labutti K."/>
            <person name="Andreopoulos B."/>
            <person name="Lipzen A."/>
            <person name="Chen C."/>
            <person name="Yanf M."/>
            <person name="Daum C."/>
            <person name="Ng V."/>
            <person name="Clum A."/>
            <person name="Steindorff A."/>
            <person name="Ohm R."/>
            <person name="Martin F."/>
            <person name="Silar P."/>
            <person name="Natvig D."/>
            <person name="Lalanne C."/>
            <person name="Gautier V."/>
            <person name="Ament-Velasquez S.L."/>
            <person name="Kruys A."/>
            <person name="Hutchinson M.I."/>
            <person name="Powell A.J."/>
            <person name="Barry K."/>
            <person name="Miller A.N."/>
            <person name="Grigoriev I.V."/>
            <person name="Debuchy R."/>
            <person name="Gladieux P."/>
            <person name="Thoren M.H."/>
            <person name="Johannesson H."/>
        </authorList>
    </citation>
    <scope>NUCLEOTIDE SEQUENCE</scope>
    <source>
        <strain evidence="3">CBS 118394</strain>
    </source>
</reference>
<feature type="compositionally biased region" description="Low complexity" evidence="1">
    <location>
        <begin position="133"/>
        <end position="174"/>
    </location>
</feature>
<feature type="transmembrane region" description="Helical" evidence="2">
    <location>
        <begin position="109"/>
        <end position="130"/>
    </location>
</feature>
<proteinExistence type="predicted"/>
<sequence>MDQQSTTQPQQQSVISSQRPYDQYEHAGLEVAPDQGDGLQVYQHDQGLHVYEPDRDNKESVAGYQQGHGKDAGAVAYDQDNAPEVYTPGPDNSLIPPPQKSWLSRNKKWVVIGAIIVLVIIIAAVVGGVVGSKSNKSSSDATSEAAGQATTTTTSAPSKPTTSSTSSAAPGPSSIAKNSPLSAVSFRTTKDGSPAGNATGAVIVLSFKDPAGVLHASISQSFGGVSSAWQKPQEVTTPSTPENETGLAMAGWATATREDKDGPDDVIQYSLNLAVFYVNETGYVNGLKYITTAAAQGTQPEEMNARAYSVRTGSRVAAYWPWVVFQDWSGFINVAKSLAKKPYSNTQLIEHSGVQGTRLSIVPLSTDYERIIDSSYGIFYQSPDGLLTPLVPGSETGGSENVTQSWPSVDKFPEIKMPVQASFSAFSFARYADRGRGDLVSTYVLYQDESDAIRQVWTDDSKTWQQSSPKVLETADKGTDISCLTPAASNNTYAEPLYVWPQSNLTRCYFQRGGGWVAEVLLNGTDWVDLGNLPMV</sequence>
<evidence type="ECO:0000313" key="3">
    <source>
        <dbReference type="EMBL" id="KAK3324895.1"/>
    </source>
</evidence>
<keyword evidence="2" id="KW-0472">Membrane</keyword>
<dbReference type="AlphaFoldDB" id="A0AAE0IGV5"/>
<evidence type="ECO:0008006" key="5">
    <source>
        <dbReference type="Google" id="ProtNLM"/>
    </source>
</evidence>
<feature type="region of interest" description="Disordered" evidence="1">
    <location>
        <begin position="1"/>
        <end position="37"/>
    </location>
</feature>
<keyword evidence="4" id="KW-1185">Reference proteome</keyword>
<dbReference type="EMBL" id="JAUEDM010000002">
    <property type="protein sequence ID" value="KAK3324895.1"/>
    <property type="molecule type" value="Genomic_DNA"/>
</dbReference>
<feature type="compositionally biased region" description="Low complexity" evidence="1">
    <location>
        <begin position="1"/>
        <end position="18"/>
    </location>
</feature>
<protein>
    <recommendedName>
        <fullName evidence="5">Fucose-specific lectin</fullName>
    </recommendedName>
</protein>
<organism evidence="3 4">
    <name type="scientific">Apodospora peruviana</name>
    <dbReference type="NCBI Taxonomy" id="516989"/>
    <lineage>
        <taxon>Eukaryota</taxon>
        <taxon>Fungi</taxon>
        <taxon>Dikarya</taxon>
        <taxon>Ascomycota</taxon>
        <taxon>Pezizomycotina</taxon>
        <taxon>Sordariomycetes</taxon>
        <taxon>Sordariomycetidae</taxon>
        <taxon>Sordariales</taxon>
        <taxon>Lasiosphaeriaceae</taxon>
        <taxon>Apodospora</taxon>
    </lineage>
</organism>
<comment type="caution">
    <text evidence="3">The sequence shown here is derived from an EMBL/GenBank/DDBJ whole genome shotgun (WGS) entry which is preliminary data.</text>
</comment>
<reference evidence="3" key="1">
    <citation type="journal article" date="2023" name="Mol. Phylogenet. Evol.">
        <title>Genome-scale phylogeny and comparative genomics of the fungal order Sordariales.</title>
        <authorList>
            <person name="Hensen N."/>
            <person name="Bonometti L."/>
            <person name="Westerberg I."/>
            <person name="Brannstrom I.O."/>
            <person name="Guillou S."/>
            <person name="Cros-Aarteil S."/>
            <person name="Calhoun S."/>
            <person name="Haridas S."/>
            <person name="Kuo A."/>
            <person name="Mondo S."/>
            <person name="Pangilinan J."/>
            <person name="Riley R."/>
            <person name="LaButti K."/>
            <person name="Andreopoulos B."/>
            <person name="Lipzen A."/>
            <person name="Chen C."/>
            <person name="Yan M."/>
            <person name="Daum C."/>
            <person name="Ng V."/>
            <person name="Clum A."/>
            <person name="Steindorff A."/>
            <person name="Ohm R.A."/>
            <person name="Martin F."/>
            <person name="Silar P."/>
            <person name="Natvig D.O."/>
            <person name="Lalanne C."/>
            <person name="Gautier V."/>
            <person name="Ament-Velasquez S.L."/>
            <person name="Kruys A."/>
            <person name="Hutchinson M.I."/>
            <person name="Powell A.J."/>
            <person name="Barry K."/>
            <person name="Miller A.N."/>
            <person name="Grigoriev I.V."/>
            <person name="Debuchy R."/>
            <person name="Gladieux P."/>
            <person name="Hiltunen Thoren M."/>
            <person name="Johannesson H."/>
        </authorList>
    </citation>
    <scope>NUCLEOTIDE SEQUENCE</scope>
    <source>
        <strain evidence="3">CBS 118394</strain>
    </source>
</reference>
<dbReference type="Proteomes" id="UP001283341">
    <property type="component" value="Unassembled WGS sequence"/>
</dbReference>
<evidence type="ECO:0000256" key="1">
    <source>
        <dbReference type="SAM" id="MobiDB-lite"/>
    </source>
</evidence>
<evidence type="ECO:0000256" key="2">
    <source>
        <dbReference type="SAM" id="Phobius"/>
    </source>
</evidence>
<feature type="region of interest" description="Disordered" evidence="1">
    <location>
        <begin position="133"/>
        <end position="180"/>
    </location>
</feature>
<dbReference type="Gene3D" id="2.120.10.70">
    <property type="entry name" value="Fucose-specific lectin"/>
    <property type="match status" value="1"/>
</dbReference>